<dbReference type="GO" id="GO:0005737">
    <property type="term" value="C:cytoplasm"/>
    <property type="evidence" value="ECO:0007669"/>
    <property type="project" value="TreeGrafter"/>
</dbReference>
<evidence type="ECO:0000313" key="2">
    <source>
        <dbReference type="Proteomes" id="UP000051574"/>
    </source>
</evidence>
<dbReference type="EMBL" id="LJIG01002604">
    <property type="protein sequence ID" value="KRT84336.1"/>
    <property type="molecule type" value="Genomic_DNA"/>
</dbReference>
<reference evidence="1 2" key="1">
    <citation type="submission" date="2015-09" db="EMBL/GenBank/DDBJ databases">
        <title>Draft genome of the scarab beetle Oryctes borbonicus.</title>
        <authorList>
            <person name="Meyer J.M."/>
            <person name="Markov G.V."/>
            <person name="Baskaran P."/>
            <person name="Herrmann M."/>
            <person name="Sommer R.J."/>
            <person name="Roedelsperger C."/>
        </authorList>
    </citation>
    <scope>NUCLEOTIDE SEQUENCE [LARGE SCALE GENOMIC DNA]</scope>
    <source>
        <strain evidence="1">OB123</strain>
        <tissue evidence="1">Whole animal</tissue>
    </source>
</reference>
<keyword evidence="2" id="KW-1185">Reference proteome</keyword>
<proteinExistence type="predicted"/>
<dbReference type="GO" id="GO:0006357">
    <property type="term" value="P:regulation of transcription by RNA polymerase II"/>
    <property type="evidence" value="ECO:0007669"/>
    <property type="project" value="InterPro"/>
</dbReference>
<evidence type="ECO:0000313" key="1">
    <source>
        <dbReference type="EMBL" id="KRT84336.1"/>
    </source>
</evidence>
<dbReference type="OrthoDB" id="10020110at2759"/>
<dbReference type="InterPro" id="IPR040126">
    <property type="entry name" value="STOX1/2"/>
</dbReference>
<dbReference type="PANTHER" id="PTHR22437:SF0">
    <property type="entry name" value="FI21431P1"/>
    <property type="match status" value="1"/>
</dbReference>
<gene>
    <name evidence="1" type="ORF">AMK59_2770</name>
</gene>
<comment type="caution">
    <text evidence="1">The sequence shown here is derived from an EMBL/GenBank/DDBJ whole genome shotgun (WGS) entry which is preliminary data.</text>
</comment>
<sequence length="137" mass="15442">MRSYDIILTDDHLMMTSVRPECRVMLRRCLAIVVRKEGCQGDPGDFWMYESGYLLFQGLLSANSVCWWNSALNGATKSLVYRGYVSPGALLVGSEPCALEVLRGAWSRRVLQAPAGYQIVSVERDKHLDEVLEARRT</sequence>
<protein>
    <submittedName>
        <fullName evidence="1">Uncharacterized protein</fullName>
    </submittedName>
</protein>
<dbReference type="PANTHER" id="PTHR22437">
    <property type="entry name" value="WINGED HELIX DOMAIN-CONTAINING PROTEIN"/>
    <property type="match status" value="1"/>
</dbReference>
<dbReference type="AlphaFoldDB" id="A0A0T6BAI3"/>
<dbReference type="Proteomes" id="UP000051574">
    <property type="component" value="Unassembled WGS sequence"/>
</dbReference>
<dbReference type="GO" id="GO:0005634">
    <property type="term" value="C:nucleus"/>
    <property type="evidence" value="ECO:0007669"/>
    <property type="project" value="TreeGrafter"/>
</dbReference>
<dbReference type="GO" id="GO:0000977">
    <property type="term" value="F:RNA polymerase II transcription regulatory region sequence-specific DNA binding"/>
    <property type="evidence" value="ECO:0007669"/>
    <property type="project" value="TreeGrafter"/>
</dbReference>
<name>A0A0T6BAI3_9SCAR</name>
<organism evidence="1 2">
    <name type="scientific">Oryctes borbonicus</name>
    <dbReference type="NCBI Taxonomy" id="1629725"/>
    <lineage>
        <taxon>Eukaryota</taxon>
        <taxon>Metazoa</taxon>
        <taxon>Ecdysozoa</taxon>
        <taxon>Arthropoda</taxon>
        <taxon>Hexapoda</taxon>
        <taxon>Insecta</taxon>
        <taxon>Pterygota</taxon>
        <taxon>Neoptera</taxon>
        <taxon>Endopterygota</taxon>
        <taxon>Coleoptera</taxon>
        <taxon>Polyphaga</taxon>
        <taxon>Scarabaeiformia</taxon>
        <taxon>Scarabaeidae</taxon>
        <taxon>Dynastinae</taxon>
        <taxon>Oryctes</taxon>
    </lineage>
</organism>
<accession>A0A0T6BAI3</accession>